<dbReference type="Pfam" id="PF01841">
    <property type="entry name" value="Transglut_core"/>
    <property type="match status" value="1"/>
</dbReference>
<keyword evidence="1" id="KW-1133">Transmembrane helix</keyword>
<organism evidence="3 4">
    <name type="scientific">Rhodohalobacter mucosus</name>
    <dbReference type="NCBI Taxonomy" id="2079485"/>
    <lineage>
        <taxon>Bacteria</taxon>
        <taxon>Pseudomonadati</taxon>
        <taxon>Balneolota</taxon>
        <taxon>Balneolia</taxon>
        <taxon>Balneolales</taxon>
        <taxon>Balneolaceae</taxon>
        <taxon>Rhodohalobacter</taxon>
    </lineage>
</organism>
<evidence type="ECO:0000313" key="3">
    <source>
        <dbReference type="EMBL" id="PWN06116.1"/>
    </source>
</evidence>
<dbReference type="Proteomes" id="UP000245533">
    <property type="component" value="Unassembled WGS sequence"/>
</dbReference>
<evidence type="ECO:0000259" key="2">
    <source>
        <dbReference type="Pfam" id="PF01841"/>
    </source>
</evidence>
<protein>
    <recommendedName>
        <fullName evidence="2">Transglutaminase-like domain-containing protein</fullName>
    </recommendedName>
</protein>
<keyword evidence="4" id="KW-1185">Reference proteome</keyword>
<reference evidence="3 4" key="1">
    <citation type="submission" date="2018-05" db="EMBL/GenBank/DDBJ databases">
        <title>Rhodohalobacter halophilus gen. nov., sp. nov., a moderately halophilic member of the family Balneolaceae.</title>
        <authorList>
            <person name="Liu Z.-W."/>
        </authorList>
    </citation>
    <scope>NUCLEOTIDE SEQUENCE [LARGE SCALE GENOMIC DNA]</scope>
    <source>
        <strain evidence="3 4">8A47</strain>
    </source>
</reference>
<comment type="caution">
    <text evidence="3">The sequence shown here is derived from an EMBL/GenBank/DDBJ whole genome shotgun (WGS) entry which is preliminary data.</text>
</comment>
<evidence type="ECO:0000313" key="4">
    <source>
        <dbReference type="Proteomes" id="UP000245533"/>
    </source>
</evidence>
<evidence type="ECO:0000256" key="1">
    <source>
        <dbReference type="SAM" id="Phobius"/>
    </source>
</evidence>
<keyword evidence="1" id="KW-0472">Membrane</keyword>
<sequence>MQSGFSDISSTLLPAPRQRTVRARSVASSSGSATAPLSVKKTRYPGIDGVMQAATDLVAKYTGDERVRSLALNITRSVRKHSATGQPDLRNDDLIAEAIYKWMVRNINYVRDPWNIERIQSPDVTIRQKAGDCDDHAILGASLLQSLGIQTGFRIVSRTGNHFDHIYAVYRSPAGWKSFDTTVLKYPGYSFDERLIKKSRHIPNRLPDGLGFEPITTAAAIASTVSTGISVKNTLSQLFAAGDKDQRQLRSGLRNYLMQQGVRSEVISYSHTENHKLQRYAKMIDELGKPAVDQLNRYGNLSDSFVAGQRAQNSKRKMTMVTGLAAGGILLTSIVIWTIKK</sequence>
<name>A0A316U0C3_9BACT</name>
<accession>A0A316U0C3</accession>
<gene>
    <name evidence="3" type="ORF">DDZ15_09705</name>
</gene>
<proteinExistence type="predicted"/>
<dbReference type="InterPro" id="IPR002931">
    <property type="entry name" value="Transglutaminase-like"/>
</dbReference>
<dbReference type="Gene3D" id="3.10.620.30">
    <property type="match status" value="1"/>
</dbReference>
<feature type="domain" description="Transglutaminase-like" evidence="2">
    <location>
        <begin position="95"/>
        <end position="180"/>
    </location>
</feature>
<feature type="transmembrane region" description="Helical" evidence="1">
    <location>
        <begin position="318"/>
        <end position="339"/>
    </location>
</feature>
<dbReference type="EMBL" id="QGGB01000007">
    <property type="protein sequence ID" value="PWN06116.1"/>
    <property type="molecule type" value="Genomic_DNA"/>
</dbReference>
<keyword evidence="1" id="KW-0812">Transmembrane</keyword>
<dbReference type="InterPro" id="IPR038765">
    <property type="entry name" value="Papain-like_cys_pep_sf"/>
</dbReference>
<dbReference type="SUPFAM" id="SSF54001">
    <property type="entry name" value="Cysteine proteinases"/>
    <property type="match status" value="1"/>
</dbReference>
<dbReference type="AlphaFoldDB" id="A0A316U0C3"/>